<dbReference type="PANTHER" id="PTHR23088:SF27">
    <property type="entry name" value="DEAMINATED GLUTATHIONE AMIDASE"/>
    <property type="match status" value="1"/>
</dbReference>
<dbReference type="PROSITE" id="PS50263">
    <property type="entry name" value="CN_HYDROLASE"/>
    <property type="match status" value="1"/>
</dbReference>
<evidence type="ECO:0000259" key="3">
    <source>
        <dbReference type="PROSITE" id="PS50263"/>
    </source>
</evidence>
<dbReference type="InterPro" id="IPR001110">
    <property type="entry name" value="UPF0012_CS"/>
</dbReference>
<dbReference type="InterPro" id="IPR003010">
    <property type="entry name" value="C-N_Hydrolase"/>
</dbReference>
<dbReference type="Pfam" id="PF00795">
    <property type="entry name" value="CN_hydrolase"/>
    <property type="match status" value="1"/>
</dbReference>
<evidence type="ECO:0000313" key="4">
    <source>
        <dbReference type="EMBL" id="GGE18765.1"/>
    </source>
</evidence>
<name>A0A916ZY47_9SPHN</name>
<protein>
    <submittedName>
        <fullName evidence="4">Amidohydrolase</fullName>
    </submittedName>
</protein>
<dbReference type="AlphaFoldDB" id="A0A916ZY47"/>
<comment type="caution">
    <text evidence="4">The sequence shown here is derived from an EMBL/GenBank/DDBJ whole genome shotgun (WGS) entry which is preliminary data.</text>
</comment>
<keyword evidence="5" id="KW-1185">Reference proteome</keyword>
<dbReference type="InterPro" id="IPR045254">
    <property type="entry name" value="Nit1/2_C-N_Hydrolase"/>
</dbReference>
<reference evidence="4" key="2">
    <citation type="submission" date="2020-09" db="EMBL/GenBank/DDBJ databases">
        <authorList>
            <person name="Sun Q."/>
            <person name="Zhou Y."/>
        </authorList>
    </citation>
    <scope>NUCLEOTIDE SEQUENCE</scope>
    <source>
        <strain evidence="4">CGMCC 1.15519</strain>
    </source>
</reference>
<dbReference type="Gene3D" id="3.60.110.10">
    <property type="entry name" value="Carbon-nitrogen hydrolase"/>
    <property type="match status" value="1"/>
</dbReference>
<evidence type="ECO:0000313" key="5">
    <source>
        <dbReference type="Proteomes" id="UP000635071"/>
    </source>
</evidence>
<dbReference type="SUPFAM" id="SSF56317">
    <property type="entry name" value="Carbon-nitrogen hydrolase"/>
    <property type="match status" value="1"/>
</dbReference>
<comment type="similarity">
    <text evidence="1">Belongs to the carbon-nitrogen hydrolase superfamily. NIT1/NIT2 family.</text>
</comment>
<evidence type="ECO:0000256" key="1">
    <source>
        <dbReference type="ARBA" id="ARBA00010613"/>
    </source>
</evidence>
<reference evidence="4" key="1">
    <citation type="journal article" date="2014" name="Int. J. Syst. Evol. Microbiol.">
        <title>Complete genome sequence of Corynebacterium casei LMG S-19264T (=DSM 44701T), isolated from a smear-ripened cheese.</title>
        <authorList>
            <consortium name="US DOE Joint Genome Institute (JGI-PGF)"/>
            <person name="Walter F."/>
            <person name="Albersmeier A."/>
            <person name="Kalinowski J."/>
            <person name="Ruckert C."/>
        </authorList>
    </citation>
    <scope>NUCLEOTIDE SEQUENCE</scope>
    <source>
        <strain evidence="4">CGMCC 1.15519</strain>
    </source>
</reference>
<dbReference type="InterPro" id="IPR036526">
    <property type="entry name" value="C-N_Hydrolase_sf"/>
</dbReference>
<accession>A0A916ZY47</accession>
<organism evidence="4 5">
    <name type="scientific">Sandarakinorhabdus glacialis</name>
    <dbReference type="NCBI Taxonomy" id="1614636"/>
    <lineage>
        <taxon>Bacteria</taxon>
        <taxon>Pseudomonadati</taxon>
        <taxon>Pseudomonadota</taxon>
        <taxon>Alphaproteobacteria</taxon>
        <taxon>Sphingomonadales</taxon>
        <taxon>Sphingosinicellaceae</taxon>
        <taxon>Sandarakinorhabdus</taxon>
    </lineage>
</organism>
<dbReference type="EMBL" id="BMJM01000010">
    <property type="protein sequence ID" value="GGE18765.1"/>
    <property type="molecule type" value="Genomic_DNA"/>
</dbReference>
<feature type="domain" description="CN hydrolase" evidence="3">
    <location>
        <begin position="2"/>
        <end position="249"/>
    </location>
</feature>
<dbReference type="CDD" id="cd07572">
    <property type="entry name" value="nit"/>
    <property type="match status" value="1"/>
</dbReference>
<dbReference type="Proteomes" id="UP000635071">
    <property type="component" value="Unassembled WGS sequence"/>
</dbReference>
<evidence type="ECO:0000256" key="2">
    <source>
        <dbReference type="ARBA" id="ARBA00022801"/>
    </source>
</evidence>
<gene>
    <name evidence="4" type="ORF">GCM10011529_26530</name>
</gene>
<proteinExistence type="inferred from homology"/>
<keyword evidence="2" id="KW-0378">Hydrolase</keyword>
<dbReference type="PROSITE" id="PS01227">
    <property type="entry name" value="UPF0012"/>
    <property type="match status" value="1"/>
</dbReference>
<dbReference type="GO" id="GO:0016811">
    <property type="term" value="F:hydrolase activity, acting on carbon-nitrogen (but not peptide) bonds, in linear amides"/>
    <property type="evidence" value="ECO:0007669"/>
    <property type="project" value="InterPro"/>
</dbReference>
<sequence length="272" mass="28953">MLRIGIVQATTGIDPAAEARALSDAIGALAAQDAQIVFTPEMSGYLDRDRKRAAGNIGFEADDIVLTAVRDAAREHKVWVQLGSLALRQETSLFANRSFVIDDEGEIRARYDKIHLFDVTLAGGESYRESSAYRPGEAAVVAGTPWGGLGLTICYDVRFPALHRALAEAGAVMLSVPAAFTRPTGAAHWHILLRARAIETGCFVIAAAQTGIHADGRATYGHSLVIAPWGEILLDMGEAAGTALVEIDLDAVGEARGKVPALEHARRFSLPA</sequence>
<dbReference type="PANTHER" id="PTHR23088">
    <property type="entry name" value="NITRILASE-RELATED"/>
    <property type="match status" value="1"/>
</dbReference>